<dbReference type="GO" id="GO:0003677">
    <property type="term" value="F:DNA binding"/>
    <property type="evidence" value="ECO:0007669"/>
    <property type="project" value="UniProtKB-KW"/>
</dbReference>
<dbReference type="SUPFAM" id="SSF46785">
    <property type="entry name" value="Winged helix' DNA-binding domain"/>
    <property type="match status" value="1"/>
</dbReference>
<dbReference type="SMART" id="SM00345">
    <property type="entry name" value="HTH_GNTR"/>
    <property type="match status" value="1"/>
</dbReference>
<dbReference type="AlphaFoldDB" id="A0A0J1CW02"/>
<proteinExistence type="predicted"/>
<accession>A0A0J1CW02</accession>
<dbReference type="GO" id="GO:0003700">
    <property type="term" value="F:DNA-binding transcription factor activity"/>
    <property type="evidence" value="ECO:0007669"/>
    <property type="project" value="InterPro"/>
</dbReference>
<evidence type="ECO:0000313" key="6">
    <source>
        <dbReference type="Proteomes" id="UP000035963"/>
    </source>
</evidence>
<keyword evidence="1" id="KW-0805">Transcription regulation</keyword>
<dbReference type="PRINTS" id="PR00035">
    <property type="entry name" value="HTHGNTR"/>
</dbReference>
<evidence type="ECO:0000313" key="5">
    <source>
        <dbReference type="EMBL" id="KLU24526.1"/>
    </source>
</evidence>
<feature type="domain" description="HTH gntR-type" evidence="4">
    <location>
        <begin position="1"/>
        <end position="69"/>
    </location>
</feature>
<evidence type="ECO:0000259" key="4">
    <source>
        <dbReference type="PROSITE" id="PS50949"/>
    </source>
</evidence>
<dbReference type="CDD" id="cd07377">
    <property type="entry name" value="WHTH_GntR"/>
    <property type="match status" value="1"/>
</dbReference>
<evidence type="ECO:0000256" key="2">
    <source>
        <dbReference type="ARBA" id="ARBA00023125"/>
    </source>
</evidence>
<dbReference type="Pfam" id="PF00392">
    <property type="entry name" value="GntR"/>
    <property type="match status" value="1"/>
</dbReference>
<keyword evidence="6" id="KW-1185">Reference proteome</keyword>
<dbReference type="SMART" id="SM00895">
    <property type="entry name" value="FCD"/>
    <property type="match status" value="1"/>
</dbReference>
<dbReference type="Gene3D" id="1.10.10.10">
    <property type="entry name" value="Winged helix-like DNA-binding domain superfamily/Winged helix DNA-binding domain"/>
    <property type="match status" value="1"/>
</dbReference>
<sequence length="219" mass="23527">MSMPNFVAQTLQQRILSGVYAPGEVLPGQRELAGQLGVSRGALREAVSVLMTLGFLRSIPGKGTFVAHRGQHDTGLVTRSAEQTMQLRYIIEPSAAALAARTSGPGAARQLQDMQARFEDTLLRNDLIDAASCDLTFHQAIAAYSGNDILAEISHSFEDRIGKSQCFPLANTPRLIEAFEEHELIVAAIIGGNASAAMTAMQRHLRNAAERAGIAFTIP</sequence>
<dbReference type="InterPro" id="IPR000524">
    <property type="entry name" value="Tscrpt_reg_HTH_GntR"/>
</dbReference>
<dbReference type="InterPro" id="IPR008920">
    <property type="entry name" value="TF_FadR/GntR_C"/>
</dbReference>
<dbReference type="SUPFAM" id="SSF48008">
    <property type="entry name" value="GntR ligand-binding domain-like"/>
    <property type="match status" value="1"/>
</dbReference>
<dbReference type="PANTHER" id="PTHR43537:SF5">
    <property type="entry name" value="UXU OPERON TRANSCRIPTIONAL REGULATOR"/>
    <property type="match status" value="1"/>
</dbReference>
<dbReference type="OrthoDB" id="5450856at2"/>
<dbReference type="InterPro" id="IPR036390">
    <property type="entry name" value="WH_DNA-bd_sf"/>
</dbReference>
<dbReference type="PANTHER" id="PTHR43537">
    <property type="entry name" value="TRANSCRIPTIONAL REGULATOR, GNTR FAMILY"/>
    <property type="match status" value="1"/>
</dbReference>
<protein>
    <recommendedName>
        <fullName evidence="4">HTH gntR-type domain-containing protein</fullName>
    </recommendedName>
</protein>
<comment type="caution">
    <text evidence="5">The sequence shown here is derived from an EMBL/GenBank/DDBJ whole genome shotgun (WGS) entry which is preliminary data.</text>
</comment>
<dbReference type="Gene3D" id="1.20.120.530">
    <property type="entry name" value="GntR ligand-binding domain-like"/>
    <property type="match status" value="1"/>
</dbReference>
<dbReference type="PROSITE" id="PS50949">
    <property type="entry name" value="HTH_GNTR"/>
    <property type="match status" value="1"/>
</dbReference>
<dbReference type="RefSeq" id="WP_047848358.1">
    <property type="nucleotide sequence ID" value="NZ_AEJF01000123.1"/>
</dbReference>
<name>A0A0J1CW02_9BURK</name>
<reference evidence="5 6" key="1">
    <citation type="journal article" date="2015" name="Genome Announc.">
        <title>Draft Genome Sequence of Burkholderia sp. Strain PML1(12), an Ectomycorrhizosphere-Inhabiting Bacterium with Effective Mineral-Weathering Ability.</title>
        <authorList>
            <person name="Uroz S."/>
            <person name="Oger P."/>
        </authorList>
    </citation>
    <scope>NUCLEOTIDE SEQUENCE [LARGE SCALE GENOMIC DNA]</scope>
    <source>
        <strain evidence="6">PML1(12)</strain>
    </source>
</reference>
<dbReference type="Pfam" id="PF07729">
    <property type="entry name" value="FCD"/>
    <property type="match status" value="1"/>
</dbReference>
<gene>
    <name evidence="5" type="ORF">EOS_19685</name>
</gene>
<keyword evidence="3" id="KW-0804">Transcription</keyword>
<dbReference type="EMBL" id="AEJF01000123">
    <property type="protein sequence ID" value="KLU24526.1"/>
    <property type="molecule type" value="Genomic_DNA"/>
</dbReference>
<organism evidence="5 6">
    <name type="scientific">Caballeronia mineralivorans PML1(12)</name>
    <dbReference type="NCBI Taxonomy" id="908627"/>
    <lineage>
        <taxon>Bacteria</taxon>
        <taxon>Pseudomonadati</taxon>
        <taxon>Pseudomonadota</taxon>
        <taxon>Betaproteobacteria</taxon>
        <taxon>Burkholderiales</taxon>
        <taxon>Burkholderiaceae</taxon>
        <taxon>Caballeronia</taxon>
    </lineage>
</organism>
<evidence type="ECO:0000256" key="1">
    <source>
        <dbReference type="ARBA" id="ARBA00023015"/>
    </source>
</evidence>
<dbReference type="InterPro" id="IPR011711">
    <property type="entry name" value="GntR_C"/>
</dbReference>
<dbReference type="Proteomes" id="UP000035963">
    <property type="component" value="Unassembled WGS sequence"/>
</dbReference>
<dbReference type="PATRIC" id="fig|908627.4.peg.4410"/>
<keyword evidence="2" id="KW-0238">DNA-binding</keyword>
<dbReference type="InterPro" id="IPR036388">
    <property type="entry name" value="WH-like_DNA-bd_sf"/>
</dbReference>
<evidence type="ECO:0000256" key="3">
    <source>
        <dbReference type="ARBA" id="ARBA00023163"/>
    </source>
</evidence>